<feature type="region of interest" description="Disordered" evidence="8">
    <location>
        <begin position="1"/>
        <end position="27"/>
    </location>
</feature>
<evidence type="ECO:0000256" key="3">
    <source>
        <dbReference type="ARBA" id="ARBA00022737"/>
    </source>
</evidence>
<dbReference type="SMART" id="SM00184">
    <property type="entry name" value="RING"/>
    <property type="match status" value="1"/>
</dbReference>
<keyword evidence="2" id="KW-0479">Metal-binding</keyword>
<dbReference type="SUPFAM" id="SSF50978">
    <property type="entry name" value="WD40 repeat-like"/>
    <property type="match status" value="1"/>
</dbReference>
<dbReference type="InterPro" id="IPR001680">
    <property type="entry name" value="WD40_rpt"/>
</dbReference>
<dbReference type="SMART" id="SM00320">
    <property type="entry name" value="WD40"/>
    <property type="match status" value="6"/>
</dbReference>
<dbReference type="InterPro" id="IPR011009">
    <property type="entry name" value="Kinase-like_dom_sf"/>
</dbReference>
<dbReference type="InterPro" id="IPR001841">
    <property type="entry name" value="Znf_RING"/>
</dbReference>
<evidence type="ECO:0000256" key="7">
    <source>
        <dbReference type="PROSITE-ProRule" id="PRU00221"/>
    </source>
</evidence>
<dbReference type="EMBL" id="GDJX01026490">
    <property type="protein sequence ID" value="JAT41446.1"/>
    <property type="molecule type" value="Transcribed_RNA"/>
</dbReference>
<dbReference type="InterPro" id="IPR044715">
    <property type="entry name" value="WDR86-like"/>
</dbReference>
<dbReference type="GO" id="GO:0004672">
    <property type="term" value="F:protein kinase activity"/>
    <property type="evidence" value="ECO:0007669"/>
    <property type="project" value="InterPro"/>
</dbReference>
<name>A0A1D1XGF1_9ARAE</name>
<dbReference type="AlphaFoldDB" id="A0A1D1XGF1"/>
<evidence type="ECO:0000313" key="11">
    <source>
        <dbReference type="EMBL" id="JAT41446.1"/>
    </source>
</evidence>
<evidence type="ECO:0000256" key="5">
    <source>
        <dbReference type="ARBA" id="ARBA00022833"/>
    </source>
</evidence>
<feature type="domain" description="RING-type" evidence="10">
    <location>
        <begin position="55"/>
        <end position="104"/>
    </location>
</feature>
<dbReference type="InterPro" id="IPR013083">
    <property type="entry name" value="Znf_RING/FYVE/PHD"/>
</dbReference>
<sequence length="896" mass="98367">GAKKARRSGEQSRGPRGGLSSDGGRSDRDLFRYSCFGGEREALQRRPRGMEMPECPVCLQVYDGEEAIPRVLSCGHSACSPCIALLSSSSARSFPDTIRCPACNQVVPCPRGRGPDALPKNIDLLRLCSSPSSRPVQSRPPERKRVDLLPLPWDDRLFSTWKDWILPSDAVSLSAAATAATEAAAATLTRKSSHGPNRCFEEDQPVRLLTVGPSSSGCDLFKLSYTARVMEALSKLSEKERAELGLIMSASSSRQNHGLSRVFGLWMSPLESSPLFLACERFRFDLSYLLNDLEEHKTGLVNDDAMFAFAKVSVELCEAMMGLHSQGVACGCLALSCFCFDAYGHCLLDLNEVLLLGRDVKNDIAEARRRNGRFSFGKIQGFVSPEILKTIHSDHTFSEFGRGVGYGSDVWCLACILVVLLVGDGRLGGQLSEGSTEDDCVELSLDVYNLWMMKLHCTLKAALLGTKLESLLPVLESCLNYDPINRPSVNDVWRCITSLFISPRCHIPDGSDIPVAKRDLLCSLVLGDLCCLPTDGNPLLLQERNVLEGTEKILDDHSSLALRGSSGRDVDQLQLEKADWHLVKGFNGLKSVSLQGHQDCITGLAVGGDFLFSSSFDKTVHVWSLEDFSLVQTLRAHEHKVMAVLVVNAIKPLCITGDSGGYICAWNIGSCIEKVPLRKWYDHNDWRYSGVHSLAVSGSQCLYSGSGDKSIKAWSLQDYSLTCTMTGHKSVVSSLVASDGILYSGSWDGTIRLWWLHDHSPLAVLEDDKLLTGMSILSLSLHGHLLVASYDNGFLKMWRNDVLLKSIQIQNGALFAVEMDGKWLFTGGWDKIIQVQELTENESQVELRPVGSISCDSVVTSLLNWQGKLFVGSNKDIEVYYYSGDTGDENTTQSTA</sequence>
<gene>
    <name evidence="11" type="primary">mhkB_5</name>
    <name evidence="11" type="ORF">g.82700</name>
</gene>
<dbReference type="PANTHER" id="PTHR44489">
    <property type="match status" value="1"/>
</dbReference>
<keyword evidence="1 7" id="KW-0853">WD repeat</keyword>
<reference evidence="11" key="1">
    <citation type="submission" date="2015-07" db="EMBL/GenBank/DDBJ databases">
        <title>Transcriptome Assembly of Anthurium amnicola.</title>
        <authorList>
            <person name="Suzuki J."/>
        </authorList>
    </citation>
    <scope>NUCLEOTIDE SEQUENCE</scope>
</reference>
<evidence type="ECO:0000256" key="1">
    <source>
        <dbReference type="ARBA" id="ARBA00022574"/>
    </source>
</evidence>
<evidence type="ECO:0000256" key="2">
    <source>
        <dbReference type="ARBA" id="ARBA00022723"/>
    </source>
</evidence>
<feature type="domain" description="Protein kinase" evidence="9">
    <location>
        <begin position="203"/>
        <end position="501"/>
    </location>
</feature>
<keyword evidence="4 6" id="KW-0863">Zinc-finger</keyword>
<dbReference type="PANTHER" id="PTHR44489:SF11">
    <property type="entry name" value="WD REPEAT DOMAIN 86"/>
    <property type="match status" value="1"/>
</dbReference>
<dbReference type="InterPro" id="IPR020472">
    <property type="entry name" value="WD40_PAC1"/>
</dbReference>
<feature type="repeat" description="WD" evidence="7">
    <location>
        <begin position="725"/>
        <end position="754"/>
    </location>
</feature>
<feature type="non-terminal residue" evidence="11">
    <location>
        <position position="1"/>
    </location>
</feature>
<keyword evidence="11" id="KW-0808">Transferase</keyword>
<keyword evidence="5" id="KW-0862">Zinc</keyword>
<dbReference type="Pfam" id="PF13445">
    <property type="entry name" value="zf-RING_UBOX"/>
    <property type="match status" value="1"/>
</dbReference>
<evidence type="ECO:0000256" key="8">
    <source>
        <dbReference type="SAM" id="MobiDB-lite"/>
    </source>
</evidence>
<dbReference type="SUPFAM" id="SSF56112">
    <property type="entry name" value="Protein kinase-like (PK-like)"/>
    <property type="match status" value="1"/>
</dbReference>
<dbReference type="GO" id="GO:0008270">
    <property type="term" value="F:zinc ion binding"/>
    <property type="evidence" value="ECO:0007669"/>
    <property type="project" value="UniProtKB-KW"/>
</dbReference>
<dbReference type="Gene3D" id="1.10.510.10">
    <property type="entry name" value="Transferase(Phosphotransferase) domain 1"/>
    <property type="match status" value="1"/>
</dbReference>
<feature type="repeat" description="WD" evidence="7">
    <location>
        <begin position="594"/>
        <end position="633"/>
    </location>
</feature>
<accession>A0A1D1XGF1</accession>
<evidence type="ECO:0000256" key="4">
    <source>
        <dbReference type="ARBA" id="ARBA00022771"/>
    </source>
</evidence>
<dbReference type="PROSITE" id="PS50089">
    <property type="entry name" value="ZF_RING_2"/>
    <property type="match status" value="1"/>
</dbReference>
<dbReference type="SUPFAM" id="SSF57850">
    <property type="entry name" value="RING/U-box"/>
    <property type="match status" value="1"/>
</dbReference>
<organism evidence="11">
    <name type="scientific">Anthurium amnicola</name>
    <dbReference type="NCBI Taxonomy" id="1678845"/>
    <lineage>
        <taxon>Eukaryota</taxon>
        <taxon>Viridiplantae</taxon>
        <taxon>Streptophyta</taxon>
        <taxon>Embryophyta</taxon>
        <taxon>Tracheophyta</taxon>
        <taxon>Spermatophyta</taxon>
        <taxon>Magnoliopsida</taxon>
        <taxon>Liliopsida</taxon>
        <taxon>Araceae</taxon>
        <taxon>Pothoideae</taxon>
        <taxon>Potheae</taxon>
        <taxon>Anthurium</taxon>
    </lineage>
</organism>
<dbReference type="PROSITE" id="PS50011">
    <property type="entry name" value="PROTEIN_KINASE_DOM"/>
    <property type="match status" value="1"/>
</dbReference>
<evidence type="ECO:0000259" key="10">
    <source>
        <dbReference type="PROSITE" id="PS50089"/>
    </source>
</evidence>
<keyword evidence="11" id="KW-0418">Kinase</keyword>
<dbReference type="InterPro" id="IPR027370">
    <property type="entry name" value="Znf-RING_euk"/>
</dbReference>
<dbReference type="Gene3D" id="3.30.40.10">
    <property type="entry name" value="Zinc/RING finger domain, C3HC4 (zinc finger)"/>
    <property type="match status" value="1"/>
</dbReference>
<protein>
    <submittedName>
        <fullName evidence="11">Myosin heavy chain kinase B</fullName>
    </submittedName>
</protein>
<proteinExistence type="predicted"/>
<dbReference type="PROSITE" id="PS50082">
    <property type="entry name" value="WD_REPEATS_2"/>
    <property type="match status" value="2"/>
</dbReference>
<evidence type="ECO:0000256" key="6">
    <source>
        <dbReference type="PROSITE-ProRule" id="PRU00175"/>
    </source>
</evidence>
<evidence type="ECO:0000259" key="9">
    <source>
        <dbReference type="PROSITE" id="PS50011"/>
    </source>
</evidence>
<dbReference type="PRINTS" id="PR00320">
    <property type="entry name" value="GPROTEINBRPT"/>
</dbReference>
<dbReference type="InterPro" id="IPR000719">
    <property type="entry name" value="Prot_kinase_dom"/>
</dbReference>
<dbReference type="InterPro" id="IPR015943">
    <property type="entry name" value="WD40/YVTN_repeat-like_dom_sf"/>
</dbReference>
<dbReference type="GO" id="GO:0005524">
    <property type="term" value="F:ATP binding"/>
    <property type="evidence" value="ECO:0007669"/>
    <property type="project" value="InterPro"/>
</dbReference>
<dbReference type="SMART" id="SM00220">
    <property type="entry name" value="S_TKc"/>
    <property type="match status" value="1"/>
</dbReference>
<dbReference type="Pfam" id="PF00400">
    <property type="entry name" value="WD40"/>
    <property type="match status" value="2"/>
</dbReference>
<dbReference type="PROSITE" id="PS50294">
    <property type="entry name" value="WD_REPEATS_REGION"/>
    <property type="match status" value="2"/>
</dbReference>
<keyword evidence="3" id="KW-0677">Repeat</keyword>
<dbReference type="InterPro" id="IPR036322">
    <property type="entry name" value="WD40_repeat_dom_sf"/>
</dbReference>
<dbReference type="Gene3D" id="2.130.10.10">
    <property type="entry name" value="YVTN repeat-like/Quinoprotein amine dehydrogenase"/>
    <property type="match status" value="2"/>
</dbReference>